<accession>A6J3Q4</accession>
<evidence type="ECO:0000313" key="1">
    <source>
        <dbReference type="EMBL" id="EDL95227.1"/>
    </source>
</evidence>
<reference evidence="2" key="1">
    <citation type="submission" date="2005-09" db="EMBL/GenBank/DDBJ databases">
        <authorList>
            <person name="Mural R.J."/>
            <person name="Li P.W."/>
            <person name="Adams M.D."/>
            <person name="Amanatides P.G."/>
            <person name="Baden-Tillson H."/>
            <person name="Barnstead M."/>
            <person name="Chin S.H."/>
            <person name="Dew I."/>
            <person name="Evans C.A."/>
            <person name="Ferriera S."/>
            <person name="Flanigan M."/>
            <person name="Fosler C."/>
            <person name="Glodek A."/>
            <person name="Gu Z."/>
            <person name="Holt R.A."/>
            <person name="Jennings D."/>
            <person name="Kraft C.L."/>
            <person name="Lu F."/>
            <person name="Nguyen T."/>
            <person name="Nusskern D.R."/>
            <person name="Pfannkoch C.M."/>
            <person name="Sitter C."/>
            <person name="Sutton G.G."/>
            <person name="Venter J.C."/>
            <person name="Wang Z."/>
            <person name="Woodage T."/>
            <person name="Zheng X.H."/>
            <person name="Zhong F."/>
        </authorList>
    </citation>
    <scope>NUCLEOTIDE SEQUENCE [LARGE SCALE GENOMIC DNA]</scope>
    <source>
        <strain>BN</strain>
        <strain evidence="2">Sprague-Dawley</strain>
    </source>
</reference>
<dbReference type="AlphaFoldDB" id="A6J3Q4"/>
<sequence>MARARTSDSCVLLSYAFFSFGFSS</sequence>
<protein>
    <submittedName>
        <fullName evidence="1">RCG58435</fullName>
    </submittedName>
</protein>
<name>A6J3Q4_RAT</name>
<evidence type="ECO:0000313" key="2">
    <source>
        <dbReference type="Proteomes" id="UP000234681"/>
    </source>
</evidence>
<feature type="non-terminal residue" evidence="1">
    <location>
        <position position="24"/>
    </location>
</feature>
<proteinExistence type="predicted"/>
<gene>
    <name evidence="1" type="ORF">rCG_58435</name>
</gene>
<organism evidence="1 2">
    <name type="scientific">Rattus norvegicus</name>
    <name type="common">Rat</name>
    <dbReference type="NCBI Taxonomy" id="10116"/>
    <lineage>
        <taxon>Eukaryota</taxon>
        <taxon>Metazoa</taxon>
        <taxon>Chordata</taxon>
        <taxon>Craniata</taxon>
        <taxon>Vertebrata</taxon>
        <taxon>Euteleostomi</taxon>
        <taxon>Mammalia</taxon>
        <taxon>Eutheria</taxon>
        <taxon>Euarchontoglires</taxon>
        <taxon>Glires</taxon>
        <taxon>Rodentia</taxon>
        <taxon>Myomorpha</taxon>
        <taxon>Muroidea</taxon>
        <taxon>Muridae</taxon>
        <taxon>Murinae</taxon>
        <taxon>Rattus</taxon>
    </lineage>
</organism>
<dbReference type="Proteomes" id="UP000234681">
    <property type="component" value="Chromosome 8"/>
</dbReference>
<dbReference type="EMBL" id="CH473975">
    <property type="protein sequence ID" value="EDL95227.1"/>
    <property type="molecule type" value="Genomic_DNA"/>
</dbReference>